<feature type="transmembrane region" description="Helical" evidence="5">
    <location>
        <begin position="275"/>
        <end position="299"/>
    </location>
</feature>
<name>A0A3D8IL06_9HELI</name>
<sequence>MFAKFPIMFFAVIMGLCGFALATLELGITLQNEGVKAVFMVVRLVALGLFVCFTLCYVMKIFSAIESLKDEICHPIKINFFATFSISLMLLAKLFEEYTLLYDVFFGIGLVLQTFLTFYVIAFWIRNNMEIKHSNPAWFIPIVGNIIVVASGKKEFGFLWYYFDIAMFFYIVLFTIIFYRILFHDQLAQKFIPTLFIMLAPPSMGFTTYIKLESYDFFAQFLFSVMLFFVFLFFFLYKSFLKLKFFLSWWAFTFPSAAVVLAVFTMYEIMPQYTLWLYFGIFLYVLLCVIMCIVIFFTIKGVADKSVFED</sequence>
<dbReference type="PANTHER" id="PTHR37955">
    <property type="entry name" value="TELLURITE RESISTANCE PROTEIN TEHA"/>
    <property type="match status" value="1"/>
</dbReference>
<comment type="subcellular location">
    <subcellularLocation>
        <location evidence="1">Membrane</location>
        <topology evidence="1">Multi-pass membrane protein</topology>
    </subcellularLocation>
</comment>
<feature type="transmembrane region" description="Helical" evidence="5">
    <location>
        <begin position="101"/>
        <end position="125"/>
    </location>
</feature>
<gene>
    <name evidence="6" type="ORF">CQA54_08215</name>
</gene>
<feature type="transmembrane region" description="Helical" evidence="5">
    <location>
        <begin position="159"/>
        <end position="179"/>
    </location>
</feature>
<feature type="transmembrane region" description="Helical" evidence="5">
    <location>
        <begin position="37"/>
        <end position="58"/>
    </location>
</feature>
<feature type="transmembrane region" description="Helical" evidence="5">
    <location>
        <begin position="137"/>
        <end position="153"/>
    </location>
</feature>
<evidence type="ECO:0000256" key="2">
    <source>
        <dbReference type="ARBA" id="ARBA00022692"/>
    </source>
</evidence>
<dbReference type="AlphaFoldDB" id="A0A3D8IL06"/>
<dbReference type="InterPro" id="IPR004695">
    <property type="entry name" value="SLAC1/Mae1/Ssu1/TehA"/>
</dbReference>
<dbReference type="InterPro" id="IPR038665">
    <property type="entry name" value="Voltage-dep_anion_channel_sf"/>
</dbReference>
<comment type="caution">
    <text evidence="6">The sequence shown here is derived from an EMBL/GenBank/DDBJ whole genome shotgun (WGS) entry which is preliminary data.</text>
</comment>
<feature type="transmembrane region" description="Helical" evidence="5">
    <location>
        <begin position="191"/>
        <end position="211"/>
    </location>
</feature>
<proteinExistence type="predicted"/>
<dbReference type="GO" id="GO:0005886">
    <property type="term" value="C:plasma membrane"/>
    <property type="evidence" value="ECO:0007669"/>
    <property type="project" value="TreeGrafter"/>
</dbReference>
<dbReference type="InterPro" id="IPR052951">
    <property type="entry name" value="Tellurite_res_ion_channel"/>
</dbReference>
<keyword evidence="3 5" id="KW-1133">Transmembrane helix</keyword>
<dbReference type="RefSeq" id="WP_115571611.1">
    <property type="nucleotide sequence ID" value="NZ_NXLT01000010.1"/>
</dbReference>
<evidence type="ECO:0000313" key="6">
    <source>
        <dbReference type="EMBL" id="RDU65932.1"/>
    </source>
</evidence>
<feature type="transmembrane region" description="Helical" evidence="5">
    <location>
        <begin position="249"/>
        <end position="269"/>
    </location>
</feature>
<organism evidence="6 7">
    <name type="scientific">Helicobacter equorum</name>
    <dbReference type="NCBI Taxonomy" id="361872"/>
    <lineage>
        <taxon>Bacteria</taxon>
        <taxon>Pseudomonadati</taxon>
        <taxon>Campylobacterota</taxon>
        <taxon>Epsilonproteobacteria</taxon>
        <taxon>Campylobacterales</taxon>
        <taxon>Helicobacteraceae</taxon>
        <taxon>Helicobacter</taxon>
    </lineage>
</organism>
<dbReference type="Proteomes" id="UP000256514">
    <property type="component" value="Unassembled WGS sequence"/>
</dbReference>
<evidence type="ECO:0000313" key="7">
    <source>
        <dbReference type="Proteomes" id="UP000256514"/>
    </source>
</evidence>
<keyword evidence="4 5" id="KW-0472">Membrane</keyword>
<dbReference type="PANTHER" id="PTHR37955:SF1">
    <property type="entry name" value="DEP DOMAIN-CONTAINING PROTEIN"/>
    <property type="match status" value="1"/>
</dbReference>
<dbReference type="Gene3D" id="1.50.10.150">
    <property type="entry name" value="Voltage-dependent anion channel"/>
    <property type="match status" value="1"/>
</dbReference>
<dbReference type="Pfam" id="PF03595">
    <property type="entry name" value="SLAC1"/>
    <property type="match status" value="1"/>
</dbReference>
<dbReference type="CDD" id="cd09323">
    <property type="entry name" value="TDT_SLAC1_like"/>
    <property type="match status" value="1"/>
</dbReference>
<dbReference type="OrthoDB" id="309023at2"/>
<dbReference type="EMBL" id="NXLT01000010">
    <property type="protein sequence ID" value="RDU65932.1"/>
    <property type="molecule type" value="Genomic_DNA"/>
</dbReference>
<dbReference type="GO" id="GO:0046583">
    <property type="term" value="F:monoatomic cation efflux transmembrane transporter activity"/>
    <property type="evidence" value="ECO:0007669"/>
    <property type="project" value="TreeGrafter"/>
</dbReference>
<evidence type="ECO:0000256" key="5">
    <source>
        <dbReference type="SAM" id="Phobius"/>
    </source>
</evidence>
<evidence type="ECO:0000256" key="1">
    <source>
        <dbReference type="ARBA" id="ARBA00004141"/>
    </source>
</evidence>
<keyword evidence="2 5" id="KW-0812">Transmembrane</keyword>
<evidence type="ECO:0000256" key="4">
    <source>
        <dbReference type="ARBA" id="ARBA00023136"/>
    </source>
</evidence>
<keyword evidence="7" id="KW-1185">Reference proteome</keyword>
<reference evidence="6 7" key="1">
    <citation type="submission" date="2018-04" db="EMBL/GenBank/DDBJ databases">
        <title>Novel Campyloabacter and Helicobacter Species and Strains.</title>
        <authorList>
            <person name="Mannion A.J."/>
            <person name="Shen Z."/>
            <person name="Fox J.G."/>
        </authorList>
    </citation>
    <scope>NUCLEOTIDE SEQUENCE [LARGE SCALE GENOMIC DNA]</scope>
    <source>
        <strain evidence="6 7">MIT 12-6600</strain>
    </source>
</reference>
<feature type="transmembrane region" description="Helical" evidence="5">
    <location>
        <begin position="217"/>
        <end position="237"/>
    </location>
</feature>
<protein>
    <submittedName>
        <fullName evidence="6">C4-dicarboxylate ABC transporter</fullName>
    </submittedName>
</protein>
<accession>A0A3D8IL06</accession>
<feature type="transmembrane region" description="Helical" evidence="5">
    <location>
        <begin position="78"/>
        <end position="95"/>
    </location>
</feature>
<evidence type="ECO:0000256" key="3">
    <source>
        <dbReference type="ARBA" id="ARBA00022989"/>
    </source>
</evidence>